<dbReference type="OrthoDB" id="2403182at2759"/>
<dbReference type="InterPro" id="IPR027417">
    <property type="entry name" value="P-loop_NTPase"/>
</dbReference>
<dbReference type="SMART" id="SM00129">
    <property type="entry name" value="KISc"/>
    <property type="match status" value="1"/>
</dbReference>
<keyword evidence="9" id="KW-0206">Cytoskeleton</keyword>
<evidence type="ECO:0000256" key="1">
    <source>
        <dbReference type="ARBA" id="ARBA00004186"/>
    </source>
</evidence>
<keyword evidence="3" id="KW-0597">Phosphoprotein</keyword>
<evidence type="ECO:0000256" key="11">
    <source>
        <dbReference type="RuleBase" id="RU000394"/>
    </source>
</evidence>
<evidence type="ECO:0000256" key="5">
    <source>
        <dbReference type="ARBA" id="ARBA00022741"/>
    </source>
</evidence>
<dbReference type="Gene3D" id="3.40.850.10">
    <property type="entry name" value="Kinesin motor domain"/>
    <property type="match status" value="2"/>
</dbReference>
<evidence type="ECO:0000256" key="13">
    <source>
        <dbReference type="SAM" id="MobiDB-lite"/>
    </source>
</evidence>
<feature type="region of interest" description="Disordered" evidence="13">
    <location>
        <begin position="562"/>
        <end position="587"/>
    </location>
</feature>
<dbReference type="GO" id="GO:0005634">
    <property type="term" value="C:nucleus"/>
    <property type="evidence" value="ECO:0007669"/>
    <property type="project" value="TreeGrafter"/>
</dbReference>
<reference evidence="15 16" key="1">
    <citation type="submission" date="2019-09" db="EMBL/GenBank/DDBJ databases">
        <title>Bird 10,000 Genomes (B10K) Project - Family phase.</title>
        <authorList>
            <person name="Zhang G."/>
        </authorList>
    </citation>
    <scope>NUCLEOTIDE SEQUENCE [LARGE SCALE GENOMIC DNA]</scope>
    <source>
        <strain evidence="15">B10K-DU-008-63</strain>
    </source>
</reference>
<comment type="similarity">
    <text evidence="10 11">Belongs to the TRAFAC class myosin-kinesin ATPase superfamily. Kinesin family.</text>
</comment>
<evidence type="ECO:0000256" key="6">
    <source>
        <dbReference type="ARBA" id="ARBA00022840"/>
    </source>
</evidence>
<evidence type="ECO:0000256" key="9">
    <source>
        <dbReference type="ARBA" id="ARBA00023212"/>
    </source>
</evidence>
<evidence type="ECO:0000256" key="7">
    <source>
        <dbReference type="ARBA" id="ARBA00023054"/>
    </source>
</evidence>
<name>A0A7L0RIF4_GLABR</name>
<dbReference type="PANTHER" id="PTHR47970">
    <property type="entry name" value="KINESIN-LIKE PROTEIN KIF11"/>
    <property type="match status" value="1"/>
</dbReference>
<dbReference type="AlphaFoldDB" id="A0A7L0RIF4"/>
<evidence type="ECO:0000256" key="2">
    <source>
        <dbReference type="ARBA" id="ARBA00022490"/>
    </source>
</evidence>
<evidence type="ECO:0000259" key="14">
    <source>
        <dbReference type="PROSITE" id="PS50067"/>
    </source>
</evidence>
<evidence type="ECO:0000256" key="4">
    <source>
        <dbReference type="ARBA" id="ARBA00022701"/>
    </source>
</evidence>
<evidence type="ECO:0000256" key="8">
    <source>
        <dbReference type="ARBA" id="ARBA00023175"/>
    </source>
</evidence>
<proteinExistence type="inferred from homology"/>
<protein>
    <recommendedName>
        <fullName evidence="11">Kinesin-like protein</fullName>
    </recommendedName>
</protein>
<feature type="non-terminal residue" evidence="15">
    <location>
        <position position="1"/>
    </location>
</feature>
<dbReference type="GO" id="GO:0005524">
    <property type="term" value="F:ATP binding"/>
    <property type="evidence" value="ECO:0007669"/>
    <property type="project" value="UniProtKB-UniRule"/>
</dbReference>
<dbReference type="EMBL" id="VXAP01000048">
    <property type="protein sequence ID" value="NXL28892.1"/>
    <property type="molecule type" value="Genomic_DNA"/>
</dbReference>
<keyword evidence="7 12" id="KW-0175">Coiled coil</keyword>
<feature type="coiled-coil region" evidence="12">
    <location>
        <begin position="653"/>
        <end position="798"/>
    </location>
</feature>
<keyword evidence="8 10" id="KW-0505">Motor protein</keyword>
<comment type="subcellular location">
    <subcellularLocation>
        <location evidence="1">Cytoplasm</location>
        <location evidence="1">Cytoskeleton</location>
        <location evidence="1">Spindle</location>
    </subcellularLocation>
</comment>
<organism evidence="15 16">
    <name type="scientific">Glaucidium brasilianum</name>
    <name type="common">Ferruginous pygmy-owl</name>
    <dbReference type="NCBI Taxonomy" id="78217"/>
    <lineage>
        <taxon>Eukaryota</taxon>
        <taxon>Metazoa</taxon>
        <taxon>Chordata</taxon>
        <taxon>Craniata</taxon>
        <taxon>Vertebrata</taxon>
        <taxon>Euteleostomi</taxon>
        <taxon>Archelosauria</taxon>
        <taxon>Archosauria</taxon>
        <taxon>Dinosauria</taxon>
        <taxon>Saurischia</taxon>
        <taxon>Theropoda</taxon>
        <taxon>Coelurosauria</taxon>
        <taxon>Aves</taxon>
        <taxon>Neognathae</taxon>
        <taxon>Neoaves</taxon>
        <taxon>Telluraves</taxon>
        <taxon>Strigiformes</taxon>
        <taxon>Strigidae</taxon>
        <taxon>Glaucidium</taxon>
    </lineage>
</organism>
<dbReference type="GO" id="GO:0005876">
    <property type="term" value="C:spindle microtubule"/>
    <property type="evidence" value="ECO:0007669"/>
    <property type="project" value="TreeGrafter"/>
</dbReference>
<dbReference type="PRINTS" id="PR00380">
    <property type="entry name" value="KINESINHEAVY"/>
</dbReference>
<dbReference type="InterPro" id="IPR047149">
    <property type="entry name" value="KIF11-like"/>
</dbReference>
<dbReference type="GO" id="GO:0051231">
    <property type="term" value="P:spindle elongation"/>
    <property type="evidence" value="ECO:0007669"/>
    <property type="project" value="TreeGrafter"/>
</dbReference>
<dbReference type="PROSITE" id="PS50067">
    <property type="entry name" value="KINESIN_MOTOR_2"/>
    <property type="match status" value="1"/>
</dbReference>
<evidence type="ECO:0000256" key="10">
    <source>
        <dbReference type="PROSITE-ProRule" id="PRU00283"/>
    </source>
</evidence>
<dbReference type="PROSITE" id="PS00411">
    <property type="entry name" value="KINESIN_MOTOR_1"/>
    <property type="match status" value="1"/>
</dbReference>
<comment type="caution">
    <text evidence="15">The sequence shown here is derived from an EMBL/GenBank/DDBJ whole genome shotgun (WGS) entry which is preliminary data.</text>
</comment>
<dbReference type="SUPFAM" id="SSF52540">
    <property type="entry name" value="P-loop containing nucleoside triphosphate hydrolases"/>
    <property type="match status" value="1"/>
</dbReference>
<dbReference type="GO" id="GO:0090307">
    <property type="term" value="P:mitotic spindle assembly"/>
    <property type="evidence" value="ECO:0007669"/>
    <property type="project" value="TreeGrafter"/>
</dbReference>
<dbReference type="InterPro" id="IPR036961">
    <property type="entry name" value="Kinesin_motor_dom_sf"/>
</dbReference>
<keyword evidence="5 10" id="KW-0547">Nucleotide-binding</keyword>
<dbReference type="PANTHER" id="PTHR47970:SF29">
    <property type="entry name" value="KINESIN FAMILY MEMBER 20B"/>
    <property type="match status" value="1"/>
</dbReference>
<dbReference type="Pfam" id="PF00225">
    <property type="entry name" value="Kinesin"/>
    <property type="match status" value="1"/>
</dbReference>
<dbReference type="GO" id="GO:0007018">
    <property type="term" value="P:microtubule-based movement"/>
    <property type="evidence" value="ECO:0007669"/>
    <property type="project" value="InterPro"/>
</dbReference>
<keyword evidence="6 10" id="KW-0067">ATP-binding</keyword>
<dbReference type="GO" id="GO:0072686">
    <property type="term" value="C:mitotic spindle"/>
    <property type="evidence" value="ECO:0007669"/>
    <property type="project" value="TreeGrafter"/>
</dbReference>
<dbReference type="InterPro" id="IPR001752">
    <property type="entry name" value="Kinesin_motor_dom"/>
</dbReference>
<feature type="non-terminal residue" evidence="15">
    <location>
        <position position="912"/>
    </location>
</feature>
<dbReference type="GO" id="GO:0008017">
    <property type="term" value="F:microtubule binding"/>
    <property type="evidence" value="ECO:0007669"/>
    <property type="project" value="InterPro"/>
</dbReference>
<dbReference type="InterPro" id="IPR019821">
    <property type="entry name" value="Kinesin_motor_CS"/>
</dbReference>
<accession>A0A7L0RIF4</accession>
<evidence type="ECO:0000313" key="15">
    <source>
        <dbReference type="EMBL" id="NXL28892.1"/>
    </source>
</evidence>
<dbReference type="FunFam" id="3.40.850.10:FF:000094">
    <property type="entry name" value="Kinesin-like protein"/>
    <property type="match status" value="1"/>
</dbReference>
<evidence type="ECO:0000313" key="16">
    <source>
        <dbReference type="Proteomes" id="UP000591073"/>
    </source>
</evidence>
<feature type="binding site" evidence="10">
    <location>
        <begin position="159"/>
        <end position="166"/>
    </location>
    <ligand>
        <name>ATP</name>
        <dbReference type="ChEBI" id="CHEBI:30616"/>
    </ligand>
</feature>
<dbReference type="GO" id="GO:0008574">
    <property type="term" value="F:plus-end-directed microtubule motor activity"/>
    <property type="evidence" value="ECO:0007669"/>
    <property type="project" value="TreeGrafter"/>
</dbReference>
<keyword evidence="4 11" id="KW-0493">Microtubule</keyword>
<evidence type="ECO:0000256" key="12">
    <source>
        <dbReference type="SAM" id="Coils"/>
    </source>
</evidence>
<keyword evidence="16" id="KW-1185">Reference proteome</keyword>
<keyword evidence="2" id="KW-0963">Cytoplasm</keyword>
<dbReference type="Proteomes" id="UP000591073">
    <property type="component" value="Unassembled WGS sequence"/>
</dbReference>
<gene>
    <name evidence="15" type="primary">Kif20a_0</name>
    <name evidence="15" type="ORF">GLABRA_R07468</name>
</gene>
<feature type="domain" description="Kinesin motor" evidence="14">
    <location>
        <begin position="63"/>
        <end position="541"/>
    </location>
</feature>
<dbReference type="CDD" id="cd01368">
    <property type="entry name" value="KISc_KIF23_like"/>
    <property type="match status" value="1"/>
</dbReference>
<feature type="compositionally biased region" description="Acidic residues" evidence="13">
    <location>
        <begin position="577"/>
        <end position="587"/>
    </location>
</feature>
<dbReference type="CDD" id="cd21787">
    <property type="entry name" value="RBD_KIF20A"/>
    <property type="match status" value="1"/>
</dbReference>
<sequence>MAQALASPGLFSDDDAAAASPVLESTATGFGANVRKDLLSEFSAISPDLEGCQQAVAEDNNGKLKVYLRVRPLKSTEVEKGEDQGCVCIENSETLLLKAPKDSFTMRSTERGVGQAAHRFSFTQIFGPDVGQKLFFDETMKQVVKDVLNGQNWLVYTYGITNSGKTHTIQGSNKDGGILPRSLAVIFNSVGNQLYQAMDLKPSLSNEVVWLDSRQVRQEEAKKQTMLQGDLWERELLTPLKRSHSAESQLQATTSGSFDSGIAGLSSSSQLTNHSDVSQTEELGPRWADLDRISLTNTGDKQFSIWVSFFEIYNELIYDLLEPAVPGQNRKRQTLRLCEDQTGNPYVKDLNWINVQDADEAWKLLKLGRKNQSFASTHMNQNSSRSHSVFSIRILHLQRGGSEIVPKISELSLCDLAGSERCKDQKSGDRMKEANNINTSLHTLGRCIAALRQNQQSRCASRTPEGGCGEAVLLSPGLTLVSLHRLKQTVVPFRDSKLTRVFQGFFTGRGRSCMIVNINQCASTYDETLYVAKFSAIASQLVQAPPTKLGLPSIQSIIKEHKRRTSQGLETDAKEEVESEDNSEDEADVSMYEKKDLLRVVEAARELLVRERKEKLQLEMRLREEICNEMLEHMQQKEQWCSQHVDAQKELLEELYEDKLNNLKESLTDYYQEEIQERDEKIEELQAALQEAKQKLESLDTMQKESGQSLRRSKRVATSCALQQELADTKAKLEQCQMELNTATAELRKYQKLLEPPPSAKPLTVDVDKKLEDGQKNVRLLRSELQKLGESLQSAERACCHSTSAGKLREALCMCDDILARQDQTLAELQNNMMLVKLDLRKKAACIAEQYHTVQKLQAPPTSALKKRFCANRENLQPNQPPGKKPFLHNLLSRSATRPAAGRGWQLRSVAL</sequence>
<evidence type="ECO:0000256" key="3">
    <source>
        <dbReference type="ARBA" id="ARBA00022553"/>
    </source>
</evidence>
<feature type="coiled-coil region" evidence="12">
    <location>
        <begin position="594"/>
        <end position="621"/>
    </location>
</feature>